<comment type="caution">
    <text evidence="2">The sequence shown here is derived from an EMBL/GenBank/DDBJ whole genome shotgun (WGS) entry which is preliminary data.</text>
</comment>
<sequence>MLTGQTQKRFGKNEDPLEPKSIKDIKTMLDASGCGARIKNYKILSGIMFFEVENERDIERLGRKSYTQHYLVVGEDPNDKGHVAAIHLTDEAREVKTPHGSALTDTRGDISNVAWCSSFQFKRKILRNGKSSRSYSAIKSARRDYCEALLLEFDDLVPFKNQNWQAIQNVINRHQRLLYDEDDQPRPGAIGDESDDDDDQDDNHIPGPAPGNGADETYWRGEHNLLHRSDRDHLEYGDDYHDDDHGWTNVNDNVIDRDSDMEGDTIDTNQNHFDQYHSRSPSPPFIPHSRDSSPEVTDRTFHETTDDDDIDMDPYPAKNNSDLDDDLVIISESPEQPKLEPKVEPDPEVTITNEIAMLRSIDNNFIDLTGEPETEVIDLTGVEDSFINRNSSGIELIELEG</sequence>
<name>A0A9P8FPL1_AURME</name>
<reference evidence="2" key="2">
    <citation type="submission" date="2021-08" db="EMBL/GenBank/DDBJ databases">
        <authorList>
            <person name="Gostincar C."/>
            <person name="Sun X."/>
            <person name="Song Z."/>
            <person name="Gunde-Cimerman N."/>
        </authorList>
    </citation>
    <scope>NUCLEOTIDE SEQUENCE</scope>
    <source>
        <strain evidence="2">EXF-9298</strain>
    </source>
</reference>
<organism evidence="2 3">
    <name type="scientific">Aureobasidium melanogenum</name>
    <name type="common">Aureobasidium pullulans var. melanogenum</name>
    <dbReference type="NCBI Taxonomy" id="46634"/>
    <lineage>
        <taxon>Eukaryota</taxon>
        <taxon>Fungi</taxon>
        <taxon>Dikarya</taxon>
        <taxon>Ascomycota</taxon>
        <taxon>Pezizomycotina</taxon>
        <taxon>Dothideomycetes</taxon>
        <taxon>Dothideomycetidae</taxon>
        <taxon>Dothideales</taxon>
        <taxon>Saccotheciaceae</taxon>
        <taxon>Aureobasidium</taxon>
    </lineage>
</organism>
<feature type="region of interest" description="Disordered" evidence="1">
    <location>
        <begin position="253"/>
        <end position="314"/>
    </location>
</feature>
<gene>
    <name evidence="2" type="ORF">KCU98_g8841</name>
</gene>
<protein>
    <submittedName>
        <fullName evidence="2">Uncharacterized protein</fullName>
    </submittedName>
</protein>
<proteinExistence type="predicted"/>
<reference evidence="2" key="1">
    <citation type="journal article" date="2021" name="J Fungi (Basel)">
        <title>Virulence traits and population genomics of the black yeast Aureobasidium melanogenum.</title>
        <authorList>
            <person name="Cernosa A."/>
            <person name="Sun X."/>
            <person name="Gostincar C."/>
            <person name="Fang C."/>
            <person name="Gunde-Cimerman N."/>
            <person name="Song Z."/>
        </authorList>
    </citation>
    <scope>NUCLEOTIDE SEQUENCE</scope>
    <source>
        <strain evidence="2">EXF-9298</strain>
    </source>
</reference>
<evidence type="ECO:0000313" key="2">
    <source>
        <dbReference type="EMBL" id="KAG9979341.1"/>
    </source>
</evidence>
<evidence type="ECO:0000313" key="3">
    <source>
        <dbReference type="Proteomes" id="UP000729357"/>
    </source>
</evidence>
<evidence type="ECO:0000256" key="1">
    <source>
        <dbReference type="SAM" id="MobiDB-lite"/>
    </source>
</evidence>
<accession>A0A9P8FPL1</accession>
<feature type="non-terminal residue" evidence="2">
    <location>
        <position position="401"/>
    </location>
</feature>
<keyword evidence="3" id="KW-1185">Reference proteome</keyword>
<dbReference type="AlphaFoldDB" id="A0A9P8FPL1"/>
<feature type="compositionally biased region" description="Basic and acidic residues" evidence="1">
    <location>
        <begin position="288"/>
        <end position="304"/>
    </location>
</feature>
<feature type="region of interest" description="Disordered" evidence="1">
    <location>
        <begin position="178"/>
        <end position="217"/>
    </location>
</feature>
<feature type="compositionally biased region" description="Acidic residues" evidence="1">
    <location>
        <begin position="192"/>
        <end position="201"/>
    </location>
</feature>
<dbReference type="Proteomes" id="UP000729357">
    <property type="component" value="Unassembled WGS sequence"/>
</dbReference>
<dbReference type="EMBL" id="JAHFXS010001145">
    <property type="protein sequence ID" value="KAG9979341.1"/>
    <property type="molecule type" value="Genomic_DNA"/>
</dbReference>